<reference evidence="2 3" key="1">
    <citation type="submission" date="2018-11" db="EMBL/GenBank/DDBJ databases">
        <title>Whole genome sequence of Streptomyces chrestomyceticus NBRC 13444(T).</title>
        <authorList>
            <person name="Komaki H."/>
            <person name="Tamura T."/>
        </authorList>
    </citation>
    <scope>NUCLEOTIDE SEQUENCE [LARGE SCALE GENOMIC DNA]</scope>
    <source>
        <strain evidence="2 3">NBRC 13444</strain>
    </source>
</reference>
<feature type="compositionally biased region" description="Acidic residues" evidence="1">
    <location>
        <begin position="99"/>
        <end position="110"/>
    </location>
</feature>
<dbReference type="Proteomes" id="UP000287830">
    <property type="component" value="Unassembled WGS sequence"/>
</dbReference>
<dbReference type="EMBL" id="BHZC01000001">
    <property type="protein sequence ID" value="GCD37948.1"/>
    <property type="molecule type" value="Genomic_DNA"/>
</dbReference>
<dbReference type="AlphaFoldDB" id="A0A7U9L041"/>
<sequence>MRKVLRIRDGVWNDAARSMETLWRDAATPTVAQRADAAVKLFTAKVVPLRQTREDIGYTQAQIERMEEQDREAADDALQRVMAGDLAALEAGPKPPPVDETEPEPEPAAA</sequence>
<feature type="region of interest" description="Disordered" evidence="1">
    <location>
        <begin position="82"/>
        <end position="110"/>
    </location>
</feature>
<gene>
    <name evidence="2" type="ORF">OEIGOIKO_05758</name>
</gene>
<protein>
    <submittedName>
        <fullName evidence="2">Uncharacterized protein</fullName>
    </submittedName>
</protein>
<organism evidence="2 3">
    <name type="scientific">Streptomyces chrestomyceticus JCM 4735</name>
    <dbReference type="NCBI Taxonomy" id="1306181"/>
    <lineage>
        <taxon>Bacteria</taxon>
        <taxon>Bacillati</taxon>
        <taxon>Actinomycetota</taxon>
        <taxon>Actinomycetes</taxon>
        <taxon>Kitasatosporales</taxon>
        <taxon>Streptomycetaceae</taxon>
        <taxon>Streptomyces</taxon>
    </lineage>
</organism>
<evidence type="ECO:0000313" key="3">
    <source>
        <dbReference type="Proteomes" id="UP000287830"/>
    </source>
</evidence>
<name>A0A7U9L041_9ACTN</name>
<evidence type="ECO:0000256" key="1">
    <source>
        <dbReference type="SAM" id="MobiDB-lite"/>
    </source>
</evidence>
<comment type="caution">
    <text evidence="2">The sequence shown here is derived from an EMBL/GenBank/DDBJ whole genome shotgun (WGS) entry which is preliminary data.</text>
</comment>
<evidence type="ECO:0000313" key="2">
    <source>
        <dbReference type="EMBL" id="GCD37948.1"/>
    </source>
</evidence>
<accession>A0A7U9L041</accession>
<proteinExistence type="predicted"/>